<feature type="transmembrane region" description="Helical" evidence="2">
    <location>
        <begin position="71"/>
        <end position="90"/>
    </location>
</feature>
<dbReference type="OrthoDB" id="8479889at2"/>
<feature type="region of interest" description="Disordered" evidence="1">
    <location>
        <begin position="227"/>
        <end position="258"/>
    </location>
</feature>
<organism evidence="3 4">
    <name type="scientific">Corynebacterium pseudopelargi</name>
    <dbReference type="NCBI Taxonomy" id="2080757"/>
    <lineage>
        <taxon>Bacteria</taxon>
        <taxon>Bacillati</taxon>
        <taxon>Actinomycetota</taxon>
        <taxon>Actinomycetes</taxon>
        <taxon>Mycobacteriales</taxon>
        <taxon>Corynebacteriaceae</taxon>
        <taxon>Corynebacterium</taxon>
    </lineage>
</organism>
<feature type="compositionally biased region" description="Basic residues" evidence="1">
    <location>
        <begin position="12"/>
        <end position="27"/>
    </location>
</feature>
<dbReference type="InterPro" id="IPR025445">
    <property type="entry name" value="DUF4191"/>
</dbReference>
<dbReference type="EMBL" id="CP033898">
    <property type="protein sequence ID" value="AZA08881.1"/>
    <property type="molecule type" value="Genomic_DNA"/>
</dbReference>
<evidence type="ECO:0000256" key="2">
    <source>
        <dbReference type="SAM" id="Phobius"/>
    </source>
</evidence>
<keyword evidence="2" id="KW-0812">Transmembrane</keyword>
<name>A0A3G6IT78_9CORY</name>
<proteinExistence type="predicted"/>
<feature type="compositionally biased region" description="Basic and acidic residues" evidence="1">
    <location>
        <begin position="1"/>
        <end position="11"/>
    </location>
</feature>
<protein>
    <recommendedName>
        <fullName evidence="5">DUF4191 domain-containing protein</fullName>
    </recommendedName>
</protein>
<dbReference type="Pfam" id="PF13829">
    <property type="entry name" value="DUF4191"/>
    <property type="match status" value="1"/>
</dbReference>
<keyword evidence="2" id="KW-1133">Transmembrane helix</keyword>
<dbReference type="AlphaFoldDB" id="A0A3G6IT78"/>
<keyword evidence="2" id="KW-0472">Membrane</keyword>
<evidence type="ECO:0008006" key="5">
    <source>
        <dbReference type="Google" id="ProtNLM"/>
    </source>
</evidence>
<dbReference type="Proteomes" id="UP000271426">
    <property type="component" value="Chromosome"/>
</dbReference>
<feature type="transmembrane region" description="Helical" evidence="2">
    <location>
        <begin position="44"/>
        <end position="65"/>
    </location>
</feature>
<evidence type="ECO:0000256" key="1">
    <source>
        <dbReference type="SAM" id="MobiDB-lite"/>
    </source>
</evidence>
<reference evidence="3 4" key="1">
    <citation type="submission" date="2018-11" db="EMBL/GenBank/DDBJ databases">
        <authorList>
            <person name="Kleinhagauer T."/>
            <person name="Glaeser S.P."/>
            <person name="Spergser J."/>
            <person name="Ruckert C."/>
            <person name="Kaempfer P."/>
            <person name="Busse H.-J."/>
        </authorList>
    </citation>
    <scope>NUCLEOTIDE SEQUENCE [LARGE SCALE GENOMIC DNA]</scope>
    <source>
        <strain evidence="3 4">812CH</strain>
    </source>
</reference>
<evidence type="ECO:0000313" key="4">
    <source>
        <dbReference type="Proteomes" id="UP000271426"/>
    </source>
</evidence>
<dbReference type="KEGG" id="cpso:CPPEL_03765"/>
<accession>A0A3G6IT78</accession>
<sequence>MADPNKQDIKAAKKAQKRAKREQRKNTRKQIWQAFQMQRKQDKALVPIMLAAFLGMGLVFFLLGSLWGGQWFMLIVGLAFGAALAMWLFSRRLQNSVYDRADGQAGAAGWALENLRSGMGIAWRTKTGVAMTRQMDVLHRVVGVSGVVLVGEGNRSHLNNLIAQQKRRIEKLVPGVPVEVVMVGNEGDAVPLKNLQRHLMKMPKRYKKNEVYQIAGRLEAMDAVNSGQALPKGPIPGGGKMSGMNRAARRAAERNKRG</sequence>
<dbReference type="RefSeq" id="WP_123959871.1">
    <property type="nucleotide sequence ID" value="NZ_CP033898.1"/>
</dbReference>
<feature type="region of interest" description="Disordered" evidence="1">
    <location>
        <begin position="1"/>
        <end position="27"/>
    </location>
</feature>
<evidence type="ECO:0000313" key="3">
    <source>
        <dbReference type="EMBL" id="AZA08881.1"/>
    </source>
</evidence>
<keyword evidence="4" id="KW-1185">Reference proteome</keyword>
<gene>
    <name evidence="3" type="ORF">CPPEL_03765</name>
</gene>